<dbReference type="PANTHER" id="PTHR32097">
    <property type="entry name" value="CAMP-BINDING PROTEIN 1-RELATED"/>
    <property type="match status" value="1"/>
</dbReference>
<dbReference type="AlphaFoldDB" id="A0A4Y3WNJ4"/>
<dbReference type="Pfam" id="PF10138">
    <property type="entry name" value="vWA-TerF-like"/>
    <property type="match status" value="1"/>
</dbReference>
<name>A0A4Y3WNJ4_9PSEU</name>
<dbReference type="InterPro" id="IPR036465">
    <property type="entry name" value="vWFA_dom_sf"/>
</dbReference>
<comment type="similarity">
    <text evidence="1">Belongs to the CAPAB/TerDEXZ family.</text>
</comment>
<dbReference type="Pfam" id="PF02342">
    <property type="entry name" value="TerD"/>
    <property type="match status" value="1"/>
</dbReference>
<dbReference type="InterPro" id="IPR051324">
    <property type="entry name" value="Stress/Tellurium_Resist"/>
</dbReference>
<accession>A0A4Y3WNJ4</accession>
<evidence type="ECO:0000313" key="3">
    <source>
        <dbReference type="EMBL" id="GEC20497.1"/>
    </source>
</evidence>
<keyword evidence="4" id="KW-1185">Reference proteome</keyword>
<dbReference type="SMART" id="SM00327">
    <property type="entry name" value="VWA"/>
    <property type="match status" value="1"/>
</dbReference>
<organism evidence="3 4">
    <name type="scientific">Pseudonocardia hydrocarbonoxydans</name>
    <dbReference type="NCBI Taxonomy" id="76726"/>
    <lineage>
        <taxon>Bacteria</taxon>
        <taxon>Bacillati</taxon>
        <taxon>Actinomycetota</taxon>
        <taxon>Actinomycetes</taxon>
        <taxon>Pseudonocardiales</taxon>
        <taxon>Pseudonocardiaceae</taxon>
        <taxon>Pseudonocardia</taxon>
    </lineage>
</organism>
<dbReference type="Gene3D" id="3.40.50.410">
    <property type="entry name" value="von Willebrand factor, type A domain"/>
    <property type="match status" value="1"/>
</dbReference>
<dbReference type="InterPro" id="IPR019303">
    <property type="entry name" value="vWA_TerF_C"/>
</dbReference>
<dbReference type="SUPFAM" id="SSF53300">
    <property type="entry name" value="vWA-like"/>
    <property type="match status" value="1"/>
</dbReference>
<evidence type="ECO:0000313" key="4">
    <source>
        <dbReference type="Proteomes" id="UP000320338"/>
    </source>
</evidence>
<proteinExistence type="inferred from homology"/>
<dbReference type="CDD" id="cd06974">
    <property type="entry name" value="TerD_like"/>
    <property type="match status" value="1"/>
</dbReference>
<evidence type="ECO:0000256" key="1">
    <source>
        <dbReference type="ARBA" id="ARBA00008775"/>
    </source>
</evidence>
<dbReference type="InterPro" id="IPR002035">
    <property type="entry name" value="VWF_A"/>
</dbReference>
<protein>
    <recommendedName>
        <fullName evidence="2">VWFA domain-containing protein</fullName>
    </recommendedName>
</protein>
<dbReference type="Proteomes" id="UP000320338">
    <property type="component" value="Unassembled WGS sequence"/>
</dbReference>
<dbReference type="PROSITE" id="PS50234">
    <property type="entry name" value="VWFA"/>
    <property type="match status" value="1"/>
</dbReference>
<sequence>MWGAGSAWGRIAAMTALTKGANTGVDARRLDVALTWSPRPGVPDIDASALLLDVDGRVRSDADMVFYNQPEHASGAVRHAGKAAGADRLRVDLDRVEDAVDRVLLAASADGGTFGDVPGLTLRLTDDRGAVVAEFAMTASTETAFVGGELYRRGGAWKFRAVGQGYASGLAGLATDHGISVDDEPAAPVVEDRLPVDLRTRLDLRKRQVTVSLEKRGARGVAARVVLALDASGSMSRLYREGVVGRVVERMAAVAAALDDDGTMQAWTFATNPARLPDLAVDDLPEWTRLHVRVGEFRIRKRPARRLEPGQVDMAAVGGSNDEPKVIAQIRSFVRAEPAGVPTLVLFFSDGGVTRNREIERELRAAVDEPVFWQFVGLGRHNRFGVLEKLDTMTGRRVDNVGFFAVDDIDAVPDAELYDRLLAEFPSWITAARAAGVLP</sequence>
<comment type="caution">
    <text evidence="3">The sequence shown here is derived from an EMBL/GenBank/DDBJ whole genome shotgun (WGS) entry which is preliminary data.</text>
</comment>
<dbReference type="InterPro" id="IPR003325">
    <property type="entry name" value="TerD"/>
</dbReference>
<dbReference type="Gene3D" id="2.60.60.30">
    <property type="entry name" value="sav2460 like domains"/>
    <property type="match status" value="1"/>
</dbReference>
<dbReference type="EMBL" id="BJNG01000019">
    <property type="protein sequence ID" value="GEC20497.1"/>
    <property type="molecule type" value="Genomic_DNA"/>
</dbReference>
<reference evidence="3 4" key="1">
    <citation type="submission" date="2019-06" db="EMBL/GenBank/DDBJ databases">
        <title>Whole genome shotgun sequence of Pseudonocardia hydrocarbonoxydans NBRC 14498.</title>
        <authorList>
            <person name="Hosoyama A."/>
            <person name="Uohara A."/>
            <person name="Ohji S."/>
            <person name="Ichikawa N."/>
        </authorList>
    </citation>
    <scope>NUCLEOTIDE SEQUENCE [LARGE SCALE GENOMIC DNA]</scope>
    <source>
        <strain evidence="3 4">NBRC 14498</strain>
    </source>
</reference>
<gene>
    <name evidence="3" type="ORF">PHY01_27800</name>
</gene>
<evidence type="ECO:0000259" key="2">
    <source>
        <dbReference type="PROSITE" id="PS50234"/>
    </source>
</evidence>
<feature type="domain" description="VWFA" evidence="2">
    <location>
        <begin position="224"/>
        <end position="421"/>
    </location>
</feature>
<dbReference type="PANTHER" id="PTHR32097:SF4">
    <property type="entry name" value="GENERAL STRESS PROTEIN 16U"/>
    <property type="match status" value="1"/>
</dbReference>